<keyword evidence="5 6" id="KW-1015">Disulfide bond</keyword>
<dbReference type="InterPro" id="IPR021117">
    <property type="entry name" value="Calcitonin-like"/>
</dbReference>
<evidence type="ECO:0000256" key="4">
    <source>
        <dbReference type="ARBA" id="ARBA00022702"/>
    </source>
</evidence>
<dbReference type="Pfam" id="PF00214">
    <property type="entry name" value="Calc_CGRP_IAPP"/>
    <property type="match status" value="1"/>
</dbReference>
<feature type="domain" description="Calcitonin peptide-like" evidence="8">
    <location>
        <begin position="30"/>
        <end position="74"/>
    </location>
</feature>
<evidence type="ECO:0000256" key="7">
    <source>
        <dbReference type="SAM" id="SignalP"/>
    </source>
</evidence>
<evidence type="ECO:0000256" key="2">
    <source>
        <dbReference type="ARBA" id="ARBA00009222"/>
    </source>
</evidence>
<evidence type="ECO:0000256" key="1">
    <source>
        <dbReference type="ARBA" id="ARBA00004613"/>
    </source>
</evidence>
<dbReference type="InterPro" id="IPR001693">
    <property type="entry name" value="Calcitonin_peptide-like"/>
</dbReference>
<name>A0A8C5F9A8_GADMO</name>
<keyword evidence="3" id="KW-0964">Secreted</keyword>
<evidence type="ECO:0000313" key="10">
    <source>
        <dbReference type="Proteomes" id="UP000694546"/>
    </source>
</evidence>
<comment type="similarity">
    <text evidence="2">Belongs to the calcitonin family.</text>
</comment>
<evidence type="ECO:0000259" key="8">
    <source>
        <dbReference type="SMART" id="SM00113"/>
    </source>
</evidence>
<dbReference type="InterPro" id="IPR000443">
    <property type="entry name" value="IAPP"/>
</dbReference>
<dbReference type="PRINTS" id="PR00818">
    <property type="entry name" value="ISLETAMYLOID"/>
</dbReference>
<dbReference type="Proteomes" id="UP000694546">
    <property type="component" value="Chromosome 19"/>
</dbReference>
<reference evidence="9" key="2">
    <citation type="submission" date="2025-09" db="UniProtKB">
        <authorList>
            <consortium name="Ensembl"/>
        </authorList>
    </citation>
    <scope>IDENTIFICATION</scope>
</reference>
<feature type="chain" id="PRO_5034100290" description="Calcitonin peptide-like domain-containing protein" evidence="7">
    <location>
        <begin position="22"/>
        <end position="83"/>
    </location>
</feature>
<dbReference type="GO" id="GO:0005615">
    <property type="term" value="C:extracellular space"/>
    <property type="evidence" value="ECO:0007669"/>
    <property type="project" value="TreeGrafter"/>
</dbReference>
<protein>
    <recommendedName>
        <fullName evidence="8">Calcitonin peptide-like domain-containing protein</fullName>
    </recommendedName>
</protein>
<comment type="subcellular location">
    <subcellularLocation>
        <location evidence="1">Secreted</location>
    </subcellularLocation>
</comment>
<reference evidence="9" key="1">
    <citation type="submission" date="2025-08" db="UniProtKB">
        <authorList>
            <consortium name="Ensembl"/>
        </authorList>
    </citation>
    <scope>IDENTIFICATION</scope>
</reference>
<keyword evidence="4" id="KW-0372">Hormone</keyword>
<dbReference type="PANTHER" id="PTHR10505:SF4">
    <property type="entry name" value="ISLET AMYLOID POLYPEPTIDE"/>
    <property type="match status" value="1"/>
</dbReference>
<proteinExistence type="inferred from homology"/>
<dbReference type="Gene3D" id="6.10.250.2190">
    <property type="match status" value="1"/>
</dbReference>
<dbReference type="AlphaFoldDB" id="A0A8C5F9A8"/>
<sequence>MTIIHLEVALILRFILCPNKGFPCSHHIAKRKCNAATCVTQRLADFMGRSSNTIGVTGLLEPTNVGSSTYGKRSVLTVRFPDF</sequence>
<evidence type="ECO:0000256" key="3">
    <source>
        <dbReference type="ARBA" id="ARBA00022525"/>
    </source>
</evidence>
<organism evidence="9 10">
    <name type="scientific">Gadus morhua</name>
    <name type="common">Atlantic cod</name>
    <dbReference type="NCBI Taxonomy" id="8049"/>
    <lineage>
        <taxon>Eukaryota</taxon>
        <taxon>Metazoa</taxon>
        <taxon>Chordata</taxon>
        <taxon>Craniata</taxon>
        <taxon>Vertebrata</taxon>
        <taxon>Euteleostomi</taxon>
        <taxon>Actinopterygii</taxon>
        <taxon>Neopterygii</taxon>
        <taxon>Teleostei</taxon>
        <taxon>Neoteleostei</taxon>
        <taxon>Acanthomorphata</taxon>
        <taxon>Zeiogadaria</taxon>
        <taxon>Gadariae</taxon>
        <taxon>Gadiformes</taxon>
        <taxon>Gadoidei</taxon>
        <taxon>Gadidae</taxon>
        <taxon>Gadus</taxon>
    </lineage>
</organism>
<feature type="signal peptide" evidence="7">
    <location>
        <begin position="1"/>
        <end position="21"/>
    </location>
</feature>
<evidence type="ECO:0000313" key="9">
    <source>
        <dbReference type="Ensembl" id="ENSGMOP00000018437.2"/>
    </source>
</evidence>
<dbReference type="GO" id="GO:0005179">
    <property type="term" value="F:hormone activity"/>
    <property type="evidence" value="ECO:0007669"/>
    <property type="project" value="UniProtKB-KW"/>
</dbReference>
<keyword evidence="7" id="KW-0732">Signal</keyword>
<dbReference type="InterPro" id="IPR021116">
    <property type="entry name" value="Calcitonin/adrenomedullin"/>
</dbReference>
<dbReference type="SMART" id="SM00113">
    <property type="entry name" value="CALCITONIN"/>
    <property type="match status" value="1"/>
</dbReference>
<dbReference type="Ensembl" id="ENSGMOT00000018891.2">
    <property type="protein sequence ID" value="ENSGMOP00000018437.2"/>
    <property type="gene ID" value="ENSGMOG00000017160.2"/>
</dbReference>
<evidence type="ECO:0000256" key="5">
    <source>
        <dbReference type="ARBA" id="ARBA00023157"/>
    </source>
</evidence>
<keyword evidence="10" id="KW-1185">Reference proteome</keyword>
<feature type="disulfide bond" evidence="6">
    <location>
        <begin position="33"/>
        <end position="38"/>
    </location>
</feature>
<dbReference type="PANTHER" id="PTHR10505">
    <property type="entry name" value="CALCITONIN-RELATED"/>
    <property type="match status" value="1"/>
</dbReference>
<accession>A0A8C5F9A8</accession>
<evidence type="ECO:0000256" key="6">
    <source>
        <dbReference type="PIRSR" id="PIRSR621116-50"/>
    </source>
</evidence>